<keyword evidence="3" id="KW-1003">Cell membrane</keyword>
<keyword evidence="8 9" id="KW-0472">Membrane</keyword>
<dbReference type="InterPro" id="IPR004703">
    <property type="entry name" value="PTS_sugar-sp_permease"/>
</dbReference>
<evidence type="ECO:0000256" key="5">
    <source>
        <dbReference type="ARBA" id="ARBA00022683"/>
    </source>
</evidence>
<evidence type="ECO:0000313" key="12">
    <source>
        <dbReference type="Proteomes" id="UP000184251"/>
    </source>
</evidence>
<evidence type="ECO:0000256" key="3">
    <source>
        <dbReference type="ARBA" id="ARBA00022475"/>
    </source>
</evidence>
<feature type="domain" description="PTS EIIC type-2" evidence="10">
    <location>
        <begin position="9"/>
        <end position="446"/>
    </location>
</feature>
<protein>
    <submittedName>
        <fullName evidence="11">PTS system IIC component, Gat family</fullName>
    </submittedName>
</protein>
<dbReference type="RefSeq" id="WP_073271173.1">
    <property type="nucleotide sequence ID" value="NZ_FQTU01000013.1"/>
</dbReference>
<keyword evidence="2" id="KW-0813">Transport</keyword>
<evidence type="ECO:0000256" key="6">
    <source>
        <dbReference type="ARBA" id="ARBA00022692"/>
    </source>
</evidence>
<comment type="subcellular location">
    <subcellularLocation>
        <location evidence="1">Cell membrane</location>
        <topology evidence="1">Multi-pass membrane protein</topology>
    </subcellularLocation>
</comment>
<reference evidence="11 12" key="1">
    <citation type="submission" date="2016-11" db="EMBL/GenBank/DDBJ databases">
        <authorList>
            <person name="Jaros S."/>
            <person name="Januszkiewicz K."/>
            <person name="Wedrychowicz H."/>
        </authorList>
    </citation>
    <scope>NUCLEOTIDE SEQUENCE [LARGE SCALE GENOMIC DNA]</scope>
    <source>
        <strain evidence="11 12">DSM 14828</strain>
    </source>
</reference>
<dbReference type="GO" id="GO:0015577">
    <property type="term" value="F:galactitol transmembrane transporter activity"/>
    <property type="evidence" value="ECO:0007669"/>
    <property type="project" value="InterPro"/>
</dbReference>
<dbReference type="PANTHER" id="PTHR37324:SF2">
    <property type="entry name" value="PTS SYSTEM GALACTITOL-SPECIFIC EIIC COMPONENT"/>
    <property type="match status" value="1"/>
</dbReference>
<organism evidence="11 12">
    <name type="scientific">Alkalibacter saccharofermentans DSM 14828</name>
    <dbReference type="NCBI Taxonomy" id="1120975"/>
    <lineage>
        <taxon>Bacteria</taxon>
        <taxon>Bacillati</taxon>
        <taxon>Bacillota</taxon>
        <taxon>Clostridia</taxon>
        <taxon>Eubacteriales</taxon>
        <taxon>Eubacteriaceae</taxon>
        <taxon>Alkalibacter</taxon>
    </lineage>
</organism>
<accession>A0A1M4YJJ0</accession>
<feature type="transmembrane region" description="Helical" evidence="9">
    <location>
        <begin position="223"/>
        <end position="246"/>
    </location>
</feature>
<feature type="transmembrane region" description="Helical" evidence="9">
    <location>
        <begin position="422"/>
        <end position="443"/>
    </location>
</feature>
<feature type="transmembrane region" description="Helical" evidence="9">
    <location>
        <begin position="297"/>
        <end position="329"/>
    </location>
</feature>
<evidence type="ECO:0000256" key="7">
    <source>
        <dbReference type="ARBA" id="ARBA00022989"/>
    </source>
</evidence>
<name>A0A1M4YJJ0_9FIRM</name>
<evidence type="ECO:0000313" key="11">
    <source>
        <dbReference type="EMBL" id="SHF05823.1"/>
    </source>
</evidence>
<feature type="transmembrane region" description="Helical" evidence="9">
    <location>
        <begin position="88"/>
        <end position="114"/>
    </location>
</feature>
<dbReference type="InterPro" id="IPR013014">
    <property type="entry name" value="PTS_EIIC_2"/>
</dbReference>
<feature type="transmembrane region" description="Helical" evidence="9">
    <location>
        <begin position="335"/>
        <end position="352"/>
    </location>
</feature>
<evidence type="ECO:0000256" key="2">
    <source>
        <dbReference type="ARBA" id="ARBA00022448"/>
    </source>
</evidence>
<evidence type="ECO:0000256" key="8">
    <source>
        <dbReference type="ARBA" id="ARBA00023136"/>
    </source>
</evidence>
<gene>
    <name evidence="11" type="ORF">SAMN02746064_01778</name>
</gene>
<dbReference type="GO" id="GO:0009401">
    <property type="term" value="P:phosphoenolpyruvate-dependent sugar phosphotransferase system"/>
    <property type="evidence" value="ECO:0007669"/>
    <property type="project" value="UniProtKB-KW"/>
</dbReference>
<evidence type="ECO:0000256" key="4">
    <source>
        <dbReference type="ARBA" id="ARBA00022597"/>
    </source>
</evidence>
<evidence type="ECO:0000259" key="10">
    <source>
        <dbReference type="PROSITE" id="PS51104"/>
    </source>
</evidence>
<feature type="transmembrane region" description="Helical" evidence="9">
    <location>
        <begin position="359"/>
        <end position="377"/>
    </location>
</feature>
<dbReference type="EMBL" id="FQTU01000013">
    <property type="protein sequence ID" value="SHF05823.1"/>
    <property type="molecule type" value="Genomic_DNA"/>
</dbReference>
<keyword evidence="6 9" id="KW-0812">Transmembrane</keyword>
<dbReference type="OrthoDB" id="9787936at2"/>
<keyword evidence="12" id="KW-1185">Reference proteome</keyword>
<feature type="transmembrane region" description="Helical" evidence="9">
    <location>
        <begin position="12"/>
        <end position="32"/>
    </location>
</feature>
<dbReference type="Pfam" id="PF03611">
    <property type="entry name" value="EIIC-GAT"/>
    <property type="match status" value="1"/>
</dbReference>
<dbReference type="Proteomes" id="UP000184251">
    <property type="component" value="Unassembled WGS sequence"/>
</dbReference>
<dbReference type="PIRSF" id="PIRSF006304">
    <property type="entry name" value="GatC"/>
    <property type="match status" value="1"/>
</dbReference>
<feature type="transmembrane region" description="Helical" evidence="9">
    <location>
        <begin position="252"/>
        <end position="276"/>
    </location>
</feature>
<dbReference type="AlphaFoldDB" id="A0A1M4YJJ0"/>
<keyword evidence="5" id="KW-0598">Phosphotransferase system</keyword>
<evidence type="ECO:0000256" key="9">
    <source>
        <dbReference type="SAM" id="Phobius"/>
    </source>
</evidence>
<keyword evidence="7 9" id="KW-1133">Transmembrane helix</keyword>
<dbReference type="InterPro" id="IPR013853">
    <property type="entry name" value="EIIC-GAT"/>
</dbReference>
<keyword evidence="4" id="KW-0762">Sugar transport</keyword>
<evidence type="ECO:0000256" key="1">
    <source>
        <dbReference type="ARBA" id="ARBA00004651"/>
    </source>
</evidence>
<dbReference type="GO" id="GO:0005886">
    <property type="term" value="C:plasma membrane"/>
    <property type="evidence" value="ECO:0007669"/>
    <property type="project" value="UniProtKB-SubCell"/>
</dbReference>
<dbReference type="PANTHER" id="PTHR37324">
    <property type="entry name" value="PTS SYSTEM GALACTITOL-SPECIFIC EIIC COMPONENT"/>
    <property type="match status" value="1"/>
</dbReference>
<dbReference type="STRING" id="1120975.SAMN02746064_01778"/>
<sequence length="453" mass="47702">MVGFVIEFFDVLSGLGASVMMPIIIAIFAMALGARFGKALRAGLLVGVGFIGLNTMIGLLGSTLGPAAQQMVENAGLNLNVIDVGWPAAAAIAFGTKVGAMMIPVGLIINILMLLTNTTETINIDIWNYWHFAFTGSLVAIMTDSVGWGIYAAAINMVIIMVIADVAAPMFEKYNGLSGISLPHGFAAAYAPIALIVNKLIDFIPLVNKIDIDAKKIESKMGVFGEPVLIGTLIGFAVGVLAYGIADYATNFQLAITMGAVLVLIPKMASILMEGLMPVSEAAQGFIQNKFSNRRKIYIGMDAAIALGHPITLAVALILTPMTILLALILPGNQLIPFADLAGIPFALIYVVPICKGNAFRTFIVGLAIISAGLLIATNLAPLHTQAAIQAAVEIPEGVEYISSICDGGNPLPWAFVRIAKMLGSTVSAAVFAVVAICMSLWNRARILRNAEK</sequence>
<dbReference type="PROSITE" id="PS51104">
    <property type="entry name" value="PTS_EIIC_TYPE_2"/>
    <property type="match status" value="1"/>
</dbReference>
<proteinExistence type="predicted"/>
<feature type="transmembrane region" description="Helical" evidence="9">
    <location>
        <begin position="44"/>
        <end position="68"/>
    </location>
</feature>
<feature type="transmembrane region" description="Helical" evidence="9">
    <location>
        <begin position="148"/>
        <end position="168"/>
    </location>
</feature>